<protein>
    <recommendedName>
        <fullName evidence="3">Potassium transporter</fullName>
    </recommendedName>
</protein>
<name>A0A7J7G5X8_CAMSI</name>
<reference evidence="6" key="1">
    <citation type="journal article" date="2020" name="Nat. Commun.">
        <title>Genome assembly of wild tea tree DASZ reveals pedigree and selection history of tea varieties.</title>
        <authorList>
            <person name="Zhang W."/>
            <person name="Zhang Y."/>
            <person name="Qiu H."/>
            <person name="Guo Y."/>
            <person name="Wan H."/>
            <person name="Zhang X."/>
            <person name="Scossa F."/>
            <person name="Alseekh S."/>
            <person name="Zhang Q."/>
            <person name="Wang P."/>
            <person name="Xu L."/>
            <person name="Schmidt M.H."/>
            <person name="Jia X."/>
            <person name="Li D."/>
            <person name="Zhu A."/>
            <person name="Guo F."/>
            <person name="Chen W."/>
            <person name="Ni D."/>
            <person name="Usadel B."/>
            <person name="Fernie A.R."/>
            <person name="Wen W."/>
        </authorList>
    </citation>
    <scope>NUCLEOTIDE SEQUENCE [LARGE SCALE GENOMIC DNA]</scope>
    <source>
        <strain evidence="6">cv. G240</strain>
    </source>
</reference>
<reference evidence="5 6" key="2">
    <citation type="submission" date="2020-07" db="EMBL/GenBank/DDBJ databases">
        <title>Genome assembly of wild tea tree DASZ reveals pedigree and selection history of tea varieties.</title>
        <authorList>
            <person name="Zhang W."/>
        </authorList>
    </citation>
    <scope>NUCLEOTIDE SEQUENCE [LARGE SCALE GENOMIC DNA]</scope>
    <source>
        <strain evidence="6">cv. G240</strain>
        <tissue evidence="5">Leaf</tissue>
    </source>
</reference>
<dbReference type="NCBIfam" id="TIGR00794">
    <property type="entry name" value="kup"/>
    <property type="match status" value="1"/>
</dbReference>
<keyword evidence="3" id="KW-0406">Ion transport</keyword>
<comment type="caution">
    <text evidence="3">Lacks conserved residue(s) required for the propagation of feature annotation.</text>
</comment>
<feature type="transmembrane region" description="Helical" evidence="3">
    <location>
        <begin position="444"/>
        <end position="464"/>
    </location>
</feature>
<feature type="transmembrane region" description="Helical" evidence="3">
    <location>
        <begin position="44"/>
        <end position="66"/>
    </location>
</feature>
<dbReference type="PANTHER" id="PTHR30540:SF95">
    <property type="entry name" value="POTASSIUM TRANSPORTER 10"/>
    <property type="match status" value="1"/>
</dbReference>
<evidence type="ECO:0000259" key="4">
    <source>
        <dbReference type="Pfam" id="PF02705"/>
    </source>
</evidence>
<keyword evidence="3" id="KW-0633">Potassium transport</keyword>
<comment type="similarity">
    <text evidence="2 3">Belongs to the HAK/KUP transporter (TC 2.A.72.3) family.</text>
</comment>
<keyword evidence="3" id="KW-0813">Transport</keyword>
<dbReference type="InterPro" id="IPR053951">
    <property type="entry name" value="K_trans_N"/>
</dbReference>
<evidence type="ECO:0000256" key="1">
    <source>
        <dbReference type="ARBA" id="ARBA00004651"/>
    </source>
</evidence>
<gene>
    <name evidence="5" type="ORF">HYC85_027116</name>
</gene>
<keyword evidence="3" id="KW-1133">Transmembrane helix</keyword>
<feature type="transmembrane region" description="Helical" evidence="3">
    <location>
        <begin position="471"/>
        <end position="489"/>
    </location>
</feature>
<proteinExistence type="inferred from homology"/>
<dbReference type="GO" id="GO:0005886">
    <property type="term" value="C:plasma membrane"/>
    <property type="evidence" value="ECO:0007669"/>
    <property type="project" value="UniProtKB-SubCell"/>
</dbReference>
<organism evidence="5 6">
    <name type="scientific">Camellia sinensis</name>
    <name type="common">Tea plant</name>
    <name type="synonym">Thea sinensis</name>
    <dbReference type="NCBI Taxonomy" id="4442"/>
    <lineage>
        <taxon>Eukaryota</taxon>
        <taxon>Viridiplantae</taxon>
        <taxon>Streptophyta</taxon>
        <taxon>Embryophyta</taxon>
        <taxon>Tracheophyta</taxon>
        <taxon>Spermatophyta</taxon>
        <taxon>Magnoliopsida</taxon>
        <taxon>eudicotyledons</taxon>
        <taxon>Gunneridae</taxon>
        <taxon>Pentapetalae</taxon>
        <taxon>asterids</taxon>
        <taxon>Ericales</taxon>
        <taxon>Theaceae</taxon>
        <taxon>Camellia</taxon>
    </lineage>
</organism>
<keyword evidence="3" id="KW-0630">Potassium</keyword>
<feature type="transmembrane region" description="Helical" evidence="3">
    <location>
        <begin position="243"/>
        <end position="265"/>
    </location>
</feature>
<comment type="caution">
    <text evidence="5">The sequence shown here is derived from an EMBL/GenBank/DDBJ whole genome shotgun (WGS) entry which is preliminary data.</text>
</comment>
<dbReference type="InterPro" id="IPR003855">
    <property type="entry name" value="K+_transporter"/>
</dbReference>
<accession>A0A7J7G5X8</accession>
<feature type="transmembrane region" description="Helical" evidence="3">
    <location>
        <begin position="176"/>
        <end position="198"/>
    </location>
</feature>
<sequence length="527" mass="58540">MATGLEIEDGSENKGSMWALEQNLDQPMDEEAGRLKNMYKEKKFSSLLLLRLAFQSLGVVYGDLGTSPLYVFYNTFPHGVRDPEEVIGALSLIIYSLTLIPLLKYVFIVCRANDNGQGGTFALYSLLCRHAKIKTIPNQHRTDEELTTYSRSAFHEHSYAAKTKKWLEEYASRKNVLLLLVLVGTCMVIGDGILTPAISVLSAAGGIKVDHPKMSNDVVVVVAVVILVGLFSMQHYGTDKVGWLFAPIVLLWFLLIGGIGIFNIWKYDSSVLKAFSPVYIYRYLRRGGRDGWTSLGGIMLSITGTEALFADLAHFPVSAVQLAFTVVVFPCLLLAYSGQAAYLIKHQDHVIDAFYRSIPDRIYWPVFIVATLAAIVASQATITATFSIIKQALALGCFPRVKVVHTSKKFLGQIYIPDINWILMILCIAVTAGFKNQNQIGNAYGTAVVIVMLATTFLMTLIMLLVWHCHWIVVVIFTALSLVVELTYFSCCTFQDQSRWVGPTCDCSGLSSYHVCLALRYSETLRV</sequence>
<keyword evidence="3" id="KW-0812">Transmembrane</keyword>
<feature type="transmembrane region" description="Helical" evidence="3">
    <location>
        <begin position="362"/>
        <end position="389"/>
    </location>
</feature>
<evidence type="ECO:0000256" key="3">
    <source>
        <dbReference type="RuleBase" id="RU321113"/>
    </source>
</evidence>
<feature type="transmembrane region" description="Helical" evidence="3">
    <location>
        <begin position="86"/>
        <end position="107"/>
    </location>
</feature>
<comment type="subcellular location">
    <subcellularLocation>
        <location evidence="1">Cell membrane</location>
        <topology evidence="1">Multi-pass membrane protein</topology>
    </subcellularLocation>
    <subcellularLocation>
        <location evidence="3">Membrane</location>
        <topology evidence="3">Multi-pass membrane protein</topology>
    </subcellularLocation>
</comment>
<feature type="transmembrane region" description="Helical" evidence="3">
    <location>
        <begin position="322"/>
        <end position="342"/>
    </location>
</feature>
<dbReference type="GO" id="GO:0015079">
    <property type="term" value="F:potassium ion transmembrane transporter activity"/>
    <property type="evidence" value="ECO:0007669"/>
    <property type="project" value="UniProtKB-UniRule"/>
</dbReference>
<keyword evidence="6" id="KW-1185">Reference proteome</keyword>
<evidence type="ECO:0000256" key="2">
    <source>
        <dbReference type="ARBA" id="ARBA00008440"/>
    </source>
</evidence>
<feature type="transmembrane region" description="Helical" evidence="3">
    <location>
        <begin position="218"/>
        <end position="236"/>
    </location>
</feature>
<dbReference type="EMBL" id="JACBKZ010000013">
    <property type="protein sequence ID" value="KAF5935987.1"/>
    <property type="molecule type" value="Genomic_DNA"/>
</dbReference>
<dbReference type="Proteomes" id="UP000593564">
    <property type="component" value="Unassembled WGS sequence"/>
</dbReference>
<keyword evidence="3" id="KW-0472">Membrane</keyword>
<feature type="domain" description="K+ potassium transporter integral membrane" evidence="4">
    <location>
        <begin position="52"/>
        <end position="492"/>
    </location>
</feature>
<evidence type="ECO:0000313" key="6">
    <source>
        <dbReference type="Proteomes" id="UP000593564"/>
    </source>
</evidence>
<dbReference type="Pfam" id="PF02705">
    <property type="entry name" value="K_trans"/>
    <property type="match status" value="1"/>
</dbReference>
<dbReference type="PANTHER" id="PTHR30540">
    <property type="entry name" value="OSMOTIC STRESS POTASSIUM TRANSPORTER"/>
    <property type="match status" value="1"/>
</dbReference>
<feature type="transmembrane region" description="Helical" evidence="3">
    <location>
        <begin position="410"/>
        <end position="432"/>
    </location>
</feature>
<evidence type="ECO:0000313" key="5">
    <source>
        <dbReference type="EMBL" id="KAF5935987.1"/>
    </source>
</evidence>
<comment type="function">
    <text evidence="3">Potassium transporter.</text>
</comment>
<dbReference type="AlphaFoldDB" id="A0A7J7G5X8"/>